<dbReference type="AlphaFoldDB" id="A0A8D8VAE7"/>
<protein>
    <submittedName>
        <fullName evidence="9">Zinc finger C2HC domain-containing protein 1C</fullName>
    </submittedName>
</protein>
<dbReference type="PROSITE" id="PS52027">
    <property type="entry name" value="ZF_C2HC_C3H"/>
    <property type="match status" value="2"/>
</dbReference>
<dbReference type="Pfam" id="PF13913">
    <property type="entry name" value="zf-C2HC_2"/>
    <property type="match status" value="2"/>
</dbReference>
<feature type="region of interest" description="Disordered" evidence="7">
    <location>
        <begin position="173"/>
        <end position="261"/>
    </location>
</feature>
<name>A0A8D8VAE7_9HEMI</name>
<keyword evidence="4" id="KW-0862">Zinc</keyword>
<dbReference type="PANTHER" id="PTHR14649:SF1">
    <property type="entry name" value="ZINC FINGER C2HC DOMAIN-CONTAINING PROTEIN 1C"/>
    <property type="match status" value="1"/>
</dbReference>
<keyword evidence="2" id="KW-0479">Metal-binding</keyword>
<evidence type="ECO:0000256" key="3">
    <source>
        <dbReference type="ARBA" id="ARBA00022771"/>
    </source>
</evidence>
<proteinExistence type="inferred from homology"/>
<dbReference type="GO" id="GO:0008270">
    <property type="term" value="F:zinc ion binding"/>
    <property type="evidence" value="ECO:0007669"/>
    <property type="project" value="UniProtKB-KW"/>
</dbReference>
<reference evidence="9" key="1">
    <citation type="submission" date="2021-05" db="EMBL/GenBank/DDBJ databases">
        <authorList>
            <person name="Alioto T."/>
            <person name="Alioto T."/>
            <person name="Gomez Garrido J."/>
        </authorList>
    </citation>
    <scope>NUCLEOTIDE SEQUENCE</scope>
</reference>
<dbReference type="EMBL" id="HBUF01302834">
    <property type="protein sequence ID" value="CAG6691469.1"/>
    <property type="molecule type" value="Transcribed_RNA"/>
</dbReference>
<evidence type="ECO:0000256" key="1">
    <source>
        <dbReference type="ARBA" id="ARBA00010843"/>
    </source>
</evidence>
<evidence type="ECO:0000256" key="7">
    <source>
        <dbReference type="SAM" id="MobiDB-lite"/>
    </source>
</evidence>
<evidence type="ECO:0000256" key="6">
    <source>
        <dbReference type="PROSITE-ProRule" id="PRU01371"/>
    </source>
</evidence>
<keyword evidence="3 6" id="KW-0863">Zinc-finger</keyword>
<accession>A0A8D8VAE7</accession>
<dbReference type="PANTHER" id="PTHR14649">
    <property type="entry name" value="ZINC FINGER C2HC DOMAIN-CONTAINING PROTEIN 1C"/>
    <property type="match status" value="1"/>
</dbReference>
<feature type="domain" description="C2HC/C3H-type" evidence="8">
    <location>
        <begin position="261"/>
        <end position="290"/>
    </location>
</feature>
<evidence type="ECO:0000256" key="4">
    <source>
        <dbReference type="ARBA" id="ARBA00022833"/>
    </source>
</evidence>
<feature type="compositionally biased region" description="Polar residues" evidence="7">
    <location>
        <begin position="47"/>
        <end position="64"/>
    </location>
</feature>
<organism evidence="9">
    <name type="scientific">Cacopsylla melanoneura</name>
    <dbReference type="NCBI Taxonomy" id="428564"/>
    <lineage>
        <taxon>Eukaryota</taxon>
        <taxon>Metazoa</taxon>
        <taxon>Ecdysozoa</taxon>
        <taxon>Arthropoda</taxon>
        <taxon>Hexapoda</taxon>
        <taxon>Insecta</taxon>
        <taxon>Pterygota</taxon>
        <taxon>Neoptera</taxon>
        <taxon>Paraneoptera</taxon>
        <taxon>Hemiptera</taxon>
        <taxon>Sternorrhyncha</taxon>
        <taxon>Psylloidea</taxon>
        <taxon>Psyllidae</taxon>
        <taxon>Psyllinae</taxon>
        <taxon>Cacopsylla</taxon>
    </lineage>
</organism>
<comment type="similarity">
    <text evidence="1">Belongs to the ZC2HC1 family.</text>
</comment>
<dbReference type="EMBL" id="HBUF01359509">
    <property type="protein sequence ID" value="CAG6719880.1"/>
    <property type="molecule type" value="Transcribed_RNA"/>
</dbReference>
<feature type="compositionally biased region" description="Polar residues" evidence="7">
    <location>
        <begin position="174"/>
        <end position="188"/>
    </location>
</feature>
<feature type="domain" description="C2HC/C3H-type" evidence="8">
    <location>
        <begin position="369"/>
        <end position="398"/>
    </location>
</feature>
<sequence>MPANISRLSQMQASFQQKQLQDKEQKLLSMFESHQDKFLQKLEDQTQSRTSSAENQNVQMSSGKVRQLFEERRKLTTKTTTKTSQNGWDKSHPLKPIKSNKTANNDPLNKLLASHNKDPVKNDLSSPTNNENTSHYNTGNSIFGKLPNIGGELLSTQKPKETTTKLFTKNTGTVKPSVTTTSSINKSMANVRITPAKKPEPVKTPTKTPSTPLAPPRKRPEPKPAPPPRRTPAKIAPTAGAALTAKSPKSPIRMAPPTDPNMAQCKQCGRNFAKDRIEAHERICSKTAKKKRKVFDPVKHRLKGTEAESYLTKVKRAPPAPVKSGKSNWRKKHEEFIANIRAAKQAQDFIKNGGDVRDLPPPPPMDTSDLVPCPHCGRKFSEGAAERHIPKCATMRHNKPTPTKKPLMTRR</sequence>
<feature type="region of interest" description="Disordered" evidence="7">
    <location>
        <begin position="387"/>
        <end position="411"/>
    </location>
</feature>
<dbReference type="InterPro" id="IPR049899">
    <property type="entry name" value="Znf_C2HC_C3H"/>
</dbReference>
<evidence type="ECO:0000313" key="9">
    <source>
        <dbReference type="EMBL" id="CAG6719880.1"/>
    </source>
</evidence>
<evidence type="ECO:0000256" key="5">
    <source>
        <dbReference type="ARBA" id="ARBA00023054"/>
    </source>
</evidence>
<evidence type="ECO:0000256" key="2">
    <source>
        <dbReference type="ARBA" id="ARBA00022723"/>
    </source>
</evidence>
<feature type="compositionally biased region" description="Polar residues" evidence="7">
    <location>
        <begin position="123"/>
        <end position="141"/>
    </location>
</feature>
<dbReference type="InterPro" id="IPR026104">
    <property type="entry name" value="ZNF_C2HC_dom_1C"/>
</dbReference>
<keyword evidence="5" id="KW-0175">Coiled coil</keyword>
<dbReference type="Gene3D" id="3.30.160.60">
    <property type="entry name" value="Classic Zinc Finger"/>
    <property type="match status" value="2"/>
</dbReference>
<evidence type="ECO:0000259" key="8">
    <source>
        <dbReference type="PROSITE" id="PS52027"/>
    </source>
</evidence>
<feature type="region of interest" description="Disordered" evidence="7">
    <location>
        <begin position="39"/>
        <end position="141"/>
    </location>
</feature>